<feature type="compositionally biased region" description="Low complexity" evidence="3">
    <location>
        <begin position="500"/>
        <end position="509"/>
    </location>
</feature>
<accession>A0A7S1PF63</accession>
<dbReference type="PANTHER" id="PTHR22792:SF131">
    <property type="entry name" value="LA-RELATED PROTEIN LARP4B"/>
    <property type="match status" value="1"/>
</dbReference>
<feature type="compositionally biased region" description="Polar residues" evidence="3">
    <location>
        <begin position="361"/>
        <end position="373"/>
    </location>
</feature>
<feature type="compositionally biased region" description="Low complexity" evidence="3">
    <location>
        <begin position="340"/>
        <end position="353"/>
    </location>
</feature>
<feature type="compositionally biased region" description="Polar residues" evidence="3">
    <location>
        <begin position="554"/>
        <end position="571"/>
    </location>
</feature>
<evidence type="ECO:0000256" key="3">
    <source>
        <dbReference type="SAM" id="MobiDB-lite"/>
    </source>
</evidence>
<feature type="compositionally biased region" description="Polar residues" evidence="3">
    <location>
        <begin position="325"/>
        <end position="339"/>
    </location>
</feature>
<dbReference type="InterPro" id="IPR006630">
    <property type="entry name" value="La_HTH"/>
</dbReference>
<dbReference type="SUPFAM" id="SSF46785">
    <property type="entry name" value="Winged helix' DNA-binding domain"/>
    <property type="match status" value="1"/>
</dbReference>
<evidence type="ECO:0000256" key="2">
    <source>
        <dbReference type="PROSITE-ProRule" id="PRU00332"/>
    </source>
</evidence>
<feature type="region of interest" description="Disordered" evidence="3">
    <location>
        <begin position="447"/>
        <end position="571"/>
    </location>
</feature>
<dbReference type="GO" id="GO:0005829">
    <property type="term" value="C:cytosol"/>
    <property type="evidence" value="ECO:0007669"/>
    <property type="project" value="TreeGrafter"/>
</dbReference>
<evidence type="ECO:0000313" key="5">
    <source>
        <dbReference type="EMBL" id="CAD9079916.1"/>
    </source>
</evidence>
<feature type="compositionally biased region" description="Basic and acidic residues" evidence="3">
    <location>
        <begin position="286"/>
        <end position="295"/>
    </location>
</feature>
<feature type="region of interest" description="Disordered" evidence="3">
    <location>
        <begin position="208"/>
        <end position="434"/>
    </location>
</feature>
<protein>
    <recommendedName>
        <fullName evidence="4">HTH La-type RNA-binding domain-containing protein</fullName>
    </recommendedName>
</protein>
<dbReference type="EMBL" id="HBGD01003854">
    <property type="protein sequence ID" value="CAD9079916.1"/>
    <property type="molecule type" value="Transcribed_RNA"/>
</dbReference>
<feature type="compositionally biased region" description="Polar residues" evidence="3">
    <location>
        <begin position="296"/>
        <end position="308"/>
    </location>
</feature>
<dbReference type="GO" id="GO:0003730">
    <property type="term" value="F:mRNA 3'-UTR binding"/>
    <property type="evidence" value="ECO:0007669"/>
    <property type="project" value="TreeGrafter"/>
</dbReference>
<sequence length="571" mass="62557">MTTTHEQQQQLTSSMQQQQPHAGDDTTTTTTDNLAKIRSQLEYYFSAENLSQDSYLLSQMTNLHYVPVNLLAQFHKMRQLTQSLQDILVSIEESPNLELDESKQFVRPINLKVFELKSVRVIGIGMSGPQLQNILTQYVPDMSAVTIHADFVTPMQPGAFSWIVKCNEEAMAQKLFPELQKQPGVMYVEILRENILKRHTQALSPSSLKVNAKPFVPTTAPQQQQRYNSNNNRHFGNRQENSRRSSSVGGSSSASVSSNDQSHQQSSNKSQHLNKNNFQRNHYNRNTREGRRNYNKDGTSPQNNQINSAGGRRKFSQNNKDRQSPAASTSPGAANSTHSNGPSPQNNNQNNKDFNSRNKSHSNTQQRNGNVSKKNPEQKTHNQNKQSHSSPAPSLNANNYPSLSKTGSKSEQLKQDDSTASAPVVNAPVTSPGGFSFAEIAMKAKDVQAPKRAKVAAATVPSSATSSEASSIKSAEAPQEQKGAPVEAKPAQGTDKRKTSTTTPGSSPTDATEFIVPKTKKGRKPAQQNDAKKESLALSQQTSEDTPEPARSPSADQNSYASIVLSSGASR</sequence>
<dbReference type="AlphaFoldDB" id="A0A7S1PF63"/>
<proteinExistence type="predicted"/>
<evidence type="ECO:0000256" key="1">
    <source>
        <dbReference type="ARBA" id="ARBA00022884"/>
    </source>
</evidence>
<dbReference type="GO" id="GO:0045727">
    <property type="term" value="P:positive regulation of translation"/>
    <property type="evidence" value="ECO:0007669"/>
    <property type="project" value="TreeGrafter"/>
</dbReference>
<feature type="region of interest" description="Disordered" evidence="3">
    <location>
        <begin position="1"/>
        <end position="30"/>
    </location>
</feature>
<reference evidence="5" key="1">
    <citation type="submission" date="2021-01" db="EMBL/GenBank/DDBJ databases">
        <authorList>
            <person name="Corre E."/>
            <person name="Pelletier E."/>
            <person name="Niang G."/>
            <person name="Scheremetjew M."/>
            <person name="Finn R."/>
            <person name="Kale V."/>
            <person name="Holt S."/>
            <person name="Cochrane G."/>
            <person name="Meng A."/>
            <person name="Brown T."/>
            <person name="Cohen L."/>
        </authorList>
    </citation>
    <scope>NUCLEOTIDE SEQUENCE</scope>
    <source>
        <strain evidence="5">WS</strain>
    </source>
</reference>
<feature type="domain" description="HTH La-type RNA-binding" evidence="4">
    <location>
        <begin position="27"/>
        <end position="118"/>
    </location>
</feature>
<dbReference type="GO" id="GO:0010494">
    <property type="term" value="C:cytoplasmic stress granule"/>
    <property type="evidence" value="ECO:0007669"/>
    <property type="project" value="TreeGrafter"/>
</dbReference>
<keyword evidence="1 2" id="KW-0694">RNA-binding</keyword>
<feature type="compositionally biased region" description="Low complexity" evidence="3">
    <location>
        <begin position="455"/>
        <end position="478"/>
    </location>
</feature>
<feature type="compositionally biased region" description="Low complexity" evidence="3">
    <location>
        <begin position="222"/>
        <end position="233"/>
    </location>
</feature>
<gene>
    <name evidence="5" type="ORF">PCOS0759_LOCUS3156</name>
</gene>
<name>A0A7S1PF63_9EUKA</name>
<dbReference type="SMART" id="SM00715">
    <property type="entry name" value="LA"/>
    <property type="match status" value="1"/>
</dbReference>
<dbReference type="Pfam" id="PF05383">
    <property type="entry name" value="La"/>
    <property type="match status" value="1"/>
</dbReference>
<dbReference type="InterPro" id="IPR036388">
    <property type="entry name" value="WH-like_DNA-bd_sf"/>
</dbReference>
<organism evidence="5">
    <name type="scientific">Percolomonas cosmopolitus</name>
    <dbReference type="NCBI Taxonomy" id="63605"/>
    <lineage>
        <taxon>Eukaryota</taxon>
        <taxon>Discoba</taxon>
        <taxon>Heterolobosea</taxon>
        <taxon>Tetramitia</taxon>
        <taxon>Eutetramitia</taxon>
        <taxon>Percolomonadidae</taxon>
        <taxon>Percolomonas</taxon>
    </lineage>
</organism>
<evidence type="ECO:0000259" key="4">
    <source>
        <dbReference type="PROSITE" id="PS50961"/>
    </source>
</evidence>
<dbReference type="PROSITE" id="PS50961">
    <property type="entry name" value="HTH_LA"/>
    <property type="match status" value="1"/>
</dbReference>
<feature type="compositionally biased region" description="Polar residues" evidence="3">
    <location>
        <begin position="381"/>
        <end position="410"/>
    </location>
</feature>
<dbReference type="InterPro" id="IPR045180">
    <property type="entry name" value="La_dom_prot"/>
</dbReference>
<feature type="compositionally biased region" description="Low complexity" evidence="3">
    <location>
        <begin position="244"/>
        <end position="277"/>
    </location>
</feature>
<dbReference type="InterPro" id="IPR036390">
    <property type="entry name" value="WH_DNA-bd_sf"/>
</dbReference>
<dbReference type="CDD" id="cd07323">
    <property type="entry name" value="LAM"/>
    <property type="match status" value="1"/>
</dbReference>
<feature type="compositionally biased region" description="Low complexity" evidence="3">
    <location>
        <begin position="7"/>
        <end position="30"/>
    </location>
</feature>
<dbReference type="PANTHER" id="PTHR22792">
    <property type="entry name" value="LUPUS LA PROTEIN-RELATED"/>
    <property type="match status" value="1"/>
</dbReference>
<dbReference type="Gene3D" id="1.10.10.10">
    <property type="entry name" value="Winged helix-like DNA-binding domain superfamily/Winged helix DNA-binding domain"/>
    <property type="match status" value="1"/>
</dbReference>